<dbReference type="EMBL" id="VSWD01000007">
    <property type="protein sequence ID" value="KAK3098545.1"/>
    <property type="molecule type" value="Genomic_DNA"/>
</dbReference>
<evidence type="ECO:0000256" key="1">
    <source>
        <dbReference type="ARBA" id="ARBA00022737"/>
    </source>
</evidence>
<dbReference type="InterPro" id="IPR011990">
    <property type="entry name" value="TPR-like_helical_dom_sf"/>
</dbReference>
<dbReference type="Pfam" id="PF13432">
    <property type="entry name" value="TPR_16"/>
    <property type="match status" value="1"/>
</dbReference>
<dbReference type="PANTHER" id="PTHR15704">
    <property type="entry name" value="SUPERKILLER 3 PROTEIN-RELATED"/>
    <property type="match status" value="1"/>
</dbReference>
<proteinExistence type="predicted"/>
<feature type="repeat" description="TPR" evidence="3">
    <location>
        <begin position="282"/>
        <end position="315"/>
    </location>
</feature>
<dbReference type="PANTHER" id="PTHR15704:SF7">
    <property type="entry name" value="SUPERKILLER COMPLEX PROTEIN 3"/>
    <property type="match status" value="1"/>
</dbReference>
<feature type="repeat" description="TPR" evidence="3">
    <location>
        <begin position="428"/>
        <end position="461"/>
    </location>
</feature>
<dbReference type="GO" id="GO:0055087">
    <property type="term" value="C:Ski complex"/>
    <property type="evidence" value="ECO:0007669"/>
    <property type="project" value="InterPro"/>
</dbReference>
<dbReference type="GO" id="GO:0006401">
    <property type="term" value="P:RNA catabolic process"/>
    <property type="evidence" value="ECO:0007669"/>
    <property type="project" value="InterPro"/>
</dbReference>
<dbReference type="Proteomes" id="UP001186944">
    <property type="component" value="Unassembled WGS sequence"/>
</dbReference>
<dbReference type="SUPFAM" id="SSF81901">
    <property type="entry name" value="HCP-like"/>
    <property type="match status" value="1"/>
</dbReference>
<keyword evidence="2 3" id="KW-0802">TPR repeat</keyword>
<evidence type="ECO:0000313" key="5">
    <source>
        <dbReference type="Proteomes" id="UP001186944"/>
    </source>
</evidence>
<reference evidence="4" key="1">
    <citation type="submission" date="2019-08" db="EMBL/GenBank/DDBJ databases">
        <title>The improved chromosome-level genome for the pearl oyster Pinctada fucata martensii using PacBio sequencing and Hi-C.</title>
        <authorList>
            <person name="Zheng Z."/>
        </authorList>
    </citation>
    <scope>NUCLEOTIDE SEQUENCE</scope>
    <source>
        <strain evidence="4">ZZ-2019</strain>
        <tissue evidence="4">Adductor muscle</tissue>
    </source>
</reference>
<evidence type="ECO:0000256" key="2">
    <source>
        <dbReference type="ARBA" id="ARBA00022803"/>
    </source>
</evidence>
<comment type="caution">
    <text evidence="4">The sequence shown here is derived from an EMBL/GenBank/DDBJ whole genome shotgun (WGS) entry which is preliminary data.</text>
</comment>
<gene>
    <name evidence="4" type="ORF">FSP39_020503</name>
</gene>
<feature type="repeat" description="TPR" evidence="3">
    <location>
        <begin position="724"/>
        <end position="757"/>
    </location>
</feature>
<name>A0AA88YB19_PINIB</name>
<keyword evidence="5" id="KW-1185">Reference proteome</keyword>
<evidence type="ECO:0000313" key="4">
    <source>
        <dbReference type="EMBL" id="KAK3098545.1"/>
    </source>
</evidence>
<accession>A0AA88YB19</accession>
<dbReference type="SMART" id="SM00028">
    <property type="entry name" value="TPR"/>
    <property type="match status" value="6"/>
</dbReference>
<dbReference type="PROSITE" id="PS50005">
    <property type="entry name" value="TPR"/>
    <property type="match status" value="4"/>
</dbReference>
<dbReference type="Gene3D" id="1.25.40.10">
    <property type="entry name" value="Tetratricopeptide repeat domain"/>
    <property type="match status" value="2"/>
</dbReference>
<dbReference type="InterPro" id="IPR019734">
    <property type="entry name" value="TPR_rpt"/>
</dbReference>
<dbReference type="InterPro" id="IPR039226">
    <property type="entry name" value="Ski3/TTC37"/>
</dbReference>
<dbReference type="SUPFAM" id="SSF48452">
    <property type="entry name" value="TPR-like"/>
    <property type="match status" value="3"/>
</dbReference>
<dbReference type="AlphaFoldDB" id="A0AA88YB19"/>
<sequence length="939" mass="105741">MCRVDQHNKRHQRIKEDGIKTMNTKDYQWATSARVFSHPRSPTSFQREQVVKIPSPLTLTRTCHGVPSSQSRGTPTEDLHKICTKLHNDFPQLSAPLETLLILDMDSYICHVGTWPVADTGFIERLEILGSIDNDSGVLRVAKGVMSLIRRNFMAAREQLTHGCELRPELVCCQFYLTWTLHLLHRNFEAIDRAKCCLNLLCEKKRTLTVKSSHVEEGINLLLAKVYLEIGTVSALSTAMDHLKKLGTTDESLKTEVEGYILLQQGQVTEAQEKVASLGEGTEKWALQGWVYYHDKQYQDATDSLIKAVEGKPERSNYGVMYSKALWEIWKQNRDTSIAQKCFSTLLKTAKQDPYHTEVFEMLGYFYRDIQKDRVRSRKCFEKSFDLDGSNERSGAALCDMLTDDGNEDEAFVLLKRVTSTASAGSSKWAWLRYGLHQMKHDSLSSAVSSLQSAVRADPNDSHVWECLAEAYLHRGSFTAALKAFTKVIELNPESLYSLYKIASIKQKLGTFKEAIEEYKVILEKSVNFVPALKGIGETYLLLANHQITNVRDNRAIDSCQEALMYLTRAASHRPDLSCLWKMMGDAATLCHSMDPSSFIMMVPDKLLGKASEAECTVNLHQCLQIGARCYGKALDLLPQCASLWHDLGINLYYQSHVCSTDTRSDISQKSYSCLKQAVTLDPDNYRHWNAFGVTLSSENLPNYNPKLAQHCFIKSIQAEQNNVVAWTNLATLYLKAGNVQLAHEAYKVSQSLEPSYVACWVGQAIIAETVGDQDAMDLFRHTTELGNHIESAIGYGHWVCAMLQDTSKHNTELYQYAVHHMKAIPAATDALSHYLDRKKTDATAYNLHGLLLEQQGLVRSAAEAWKKSLSLMESNGADDKQIQKVRINLARVLSKLGQYLEALSLYKKCSQDNFTALDVCYLGLLLHKASDKEKAMLG</sequence>
<keyword evidence="1" id="KW-0677">Repeat</keyword>
<organism evidence="4 5">
    <name type="scientific">Pinctada imbricata</name>
    <name type="common">Atlantic pearl-oyster</name>
    <name type="synonym">Pinctada martensii</name>
    <dbReference type="NCBI Taxonomy" id="66713"/>
    <lineage>
        <taxon>Eukaryota</taxon>
        <taxon>Metazoa</taxon>
        <taxon>Spiralia</taxon>
        <taxon>Lophotrochozoa</taxon>
        <taxon>Mollusca</taxon>
        <taxon>Bivalvia</taxon>
        <taxon>Autobranchia</taxon>
        <taxon>Pteriomorphia</taxon>
        <taxon>Pterioida</taxon>
        <taxon>Pterioidea</taxon>
        <taxon>Pteriidae</taxon>
        <taxon>Pinctada</taxon>
    </lineage>
</organism>
<protein>
    <recommendedName>
        <fullName evidence="6">Tetratricopeptide repeat protein 37</fullName>
    </recommendedName>
</protein>
<dbReference type="Pfam" id="PF13431">
    <property type="entry name" value="TPR_17"/>
    <property type="match status" value="1"/>
</dbReference>
<evidence type="ECO:0000256" key="3">
    <source>
        <dbReference type="PROSITE-ProRule" id="PRU00339"/>
    </source>
</evidence>
<evidence type="ECO:0008006" key="6">
    <source>
        <dbReference type="Google" id="ProtNLM"/>
    </source>
</evidence>
<feature type="repeat" description="TPR" evidence="3">
    <location>
        <begin position="462"/>
        <end position="495"/>
    </location>
</feature>